<dbReference type="InterPro" id="IPR042099">
    <property type="entry name" value="ANL_N_sf"/>
</dbReference>
<evidence type="ECO:0000313" key="4">
    <source>
        <dbReference type="EMBL" id="GGI34133.1"/>
    </source>
</evidence>
<sequence>MSNRNFYVLVEGRAEANPTDVLLELESGETLSAQWLHKLCGSYASVFRRLGCAVGDRVAVQVEKSAHAFALYLACLRAGLCYLPINTAYRSAELAYLLKDAQPSFLLRGPNTEALPDMTVPRSTKVLTFGIRGEGTFASLVKAGETSFSTVELNGAAPAALLYTSGTTGRPKGALISHAALSYTAQTLSRLWGFSSSDVLLHALPIFHSHGLFISFNVALAGGARILLQNKFDVSPVLDAIPRSTVFMGVPTYYHRLLTCPSLASSLCRNMRLFISGSAPLSAPMHRDFETRTGHRILERYGLTEAMILCSNPLEGDRRPGSVGLPIPGVDLRIAGERDEALPVGQVGIIQARGPGLFSGYWNNAEQTKAELTADGFFRTGDMGLVDEKGYVSITGRAKDLIISGGYNVYPAEVEAVIDELTSVKESAVVGATHADFGECVVAFVIASDKSDPPSESEVIQQVKRNMASYKTPKKVIVVDDFPRNAMGKVLKKELRTTLADFPTLGSDNANR</sequence>
<dbReference type="EMBL" id="CP030058">
    <property type="protein sequence ID" value="QOZ64430.1"/>
    <property type="molecule type" value="Genomic_DNA"/>
</dbReference>
<keyword evidence="5" id="KW-0614">Plasmid</keyword>
<evidence type="ECO:0000313" key="5">
    <source>
        <dbReference type="EMBL" id="QOZ64430.1"/>
    </source>
</evidence>
<dbReference type="InterPro" id="IPR025110">
    <property type="entry name" value="AMP-bd_C"/>
</dbReference>
<organism evidence="4 7">
    <name type="scientific">Bradyrhizobium guangdongense</name>
    <dbReference type="NCBI Taxonomy" id="1325090"/>
    <lineage>
        <taxon>Bacteria</taxon>
        <taxon>Pseudomonadati</taxon>
        <taxon>Pseudomonadota</taxon>
        <taxon>Alphaproteobacteria</taxon>
        <taxon>Hyphomicrobiales</taxon>
        <taxon>Nitrobacteraceae</taxon>
        <taxon>Bradyrhizobium</taxon>
    </lineage>
</organism>
<dbReference type="AlphaFoldDB" id="A0A410VHT4"/>
<dbReference type="OrthoDB" id="9765680at2"/>
<evidence type="ECO:0000313" key="7">
    <source>
        <dbReference type="Proteomes" id="UP000625079"/>
    </source>
</evidence>
<evidence type="ECO:0000259" key="3">
    <source>
        <dbReference type="Pfam" id="PF13193"/>
    </source>
</evidence>
<proteinExistence type="inferred from homology"/>
<dbReference type="SUPFAM" id="SSF56801">
    <property type="entry name" value="Acetyl-CoA synthetase-like"/>
    <property type="match status" value="1"/>
</dbReference>
<dbReference type="GO" id="GO:0031956">
    <property type="term" value="F:medium-chain fatty acid-CoA ligase activity"/>
    <property type="evidence" value="ECO:0007669"/>
    <property type="project" value="TreeGrafter"/>
</dbReference>
<reference evidence="4" key="1">
    <citation type="journal article" date="2014" name="Int. J. Syst. Evol. Microbiol.">
        <title>Complete genome sequence of Corynebacterium casei LMG S-19264T (=DSM 44701T), isolated from a smear-ripened cheese.</title>
        <authorList>
            <consortium name="US DOE Joint Genome Institute (JGI-PGF)"/>
            <person name="Walter F."/>
            <person name="Albersmeier A."/>
            <person name="Kalinowski J."/>
            <person name="Ruckert C."/>
        </authorList>
    </citation>
    <scope>NUCLEOTIDE SEQUENCE</scope>
    <source>
        <strain evidence="4">CGMCC 1.15034</strain>
    </source>
</reference>
<feature type="domain" description="AMP-dependent synthetase/ligase" evidence="2">
    <location>
        <begin position="13"/>
        <end position="362"/>
    </location>
</feature>
<dbReference type="Pfam" id="PF00501">
    <property type="entry name" value="AMP-binding"/>
    <property type="match status" value="1"/>
</dbReference>
<dbReference type="InterPro" id="IPR020845">
    <property type="entry name" value="AMP-binding_CS"/>
</dbReference>
<dbReference type="CDD" id="cd05941">
    <property type="entry name" value="MCS"/>
    <property type="match status" value="1"/>
</dbReference>
<reference evidence="4" key="3">
    <citation type="submission" date="2022-12" db="EMBL/GenBank/DDBJ databases">
        <authorList>
            <person name="Sun Q."/>
            <person name="Zhou Y."/>
        </authorList>
    </citation>
    <scope>NUCLEOTIDE SEQUENCE</scope>
    <source>
        <strain evidence="4">CGMCC 1.15034</strain>
    </source>
</reference>
<dbReference type="EMBL" id="BMHC01000039">
    <property type="protein sequence ID" value="GGI34133.1"/>
    <property type="molecule type" value="Genomic_DNA"/>
</dbReference>
<dbReference type="Proteomes" id="UP000593880">
    <property type="component" value="Plasmid unnamed"/>
</dbReference>
<protein>
    <submittedName>
        <fullName evidence="4">Malonyl-CoA synthase</fullName>
    </submittedName>
</protein>
<evidence type="ECO:0000313" key="6">
    <source>
        <dbReference type="Proteomes" id="UP000593880"/>
    </source>
</evidence>
<comment type="similarity">
    <text evidence="1">Belongs to the ATP-dependent AMP-binding enzyme family.</text>
</comment>
<evidence type="ECO:0000259" key="2">
    <source>
        <dbReference type="Pfam" id="PF00501"/>
    </source>
</evidence>
<feature type="domain" description="AMP-binding enzyme C-terminal" evidence="3">
    <location>
        <begin position="413"/>
        <end position="489"/>
    </location>
</feature>
<name>A0A410VHT4_9BRAD</name>
<evidence type="ECO:0000256" key="1">
    <source>
        <dbReference type="ARBA" id="ARBA00006432"/>
    </source>
</evidence>
<geneLocation type="plasmid" evidence="5 6">
    <name>unnamed</name>
</geneLocation>
<gene>
    <name evidence="4" type="ORF">GCM10010987_77890</name>
    <name evidence="5" type="ORF">XH86_37545</name>
</gene>
<dbReference type="PROSITE" id="PS00455">
    <property type="entry name" value="AMP_BINDING"/>
    <property type="match status" value="1"/>
</dbReference>
<dbReference type="RefSeq" id="WP_128955112.1">
    <property type="nucleotide sequence ID" value="NZ_BMHC01000039.1"/>
</dbReference>
<dbReference type="PANTHER" id="PTHR43201:SF8">
    <property type="entry name" value="ACYL-COA SYNTHETASE FAMILY MEMBER 3"/>
    <property type="match status" value="1"/>
</dbReference>
<dbReference type="Gene3D" id="3.40.50.12780">
    <property type="entry name" value="N-terminal domain of ligase-like"/>
    <property type="match status" value="1"/>
</dbReference>
<dbReference type="InterPro" id="IPR045851">
    <property type="entry name" value="AMP-bd_C_sf"/>
</dbReference>
<dbReference type="Gene3D" id="3.30.300.30">
    <property type="match status" value="1"/>
</dbReference>
<dbReference type="Pfam" id="PF13193">
    <property type="entry name" value="AMP-binding_C"/>
    <property type="match status" value="1"/>
</dbReference>
<dbReference type="GO" id="GO:0006631">
    <property type="term" value="P:fatty acid metabolic process"/>
    <property type="evidence" value="ECO:0007669"/>
    <property type="project" value="TreeGrafter"/>
</dbReference>
<dbReference type="Proteomes" id="UP000625079">
    <property type="component" value="Unassembled WGS sequence"/>
</dbReference>
<dbReference type="PANTHER" id="PTHR43201">
    <property type="entry name" value="ACYL-COA SYNTHETASE"/>
    <property type="match status" value="1"/>
</dbReference>
<dbReference type="InterPro" id="IPR000873">
    <property type="entry name" value="AMP-dep_synth/lig_dom"/>
</dbReference>
<accession>A0A410VHT4</accession>
<keyword evidence="6" id="KW-1185">Reference proteome</keyword>
<dbReference type="NCBIfam" id="NF005702">
    <property type="entry name" value="PRK07514.1"/>
    <property type="match status" value="1"/>
</dbReference>
<reference evidence="5 6" key="2">
    <citation type="submission" date="2018-06" db="EMBL/GenBank/DDBJ databases">
        <title>Comparative genomics of rhizobia nodulating Arachis hypogaea in China.</title>
        <authorList>
            <person name="Li Y."/>
        </authorList>
    </citation>
    <scope>NUCLEOTIDE SEQUENCE [LARGE SCALE GENOMIC DNA]</scope>
    <source>
        <strain evidence="5 6">CCBAU 51658</strain>
        <plasmid evidence="5 6">unnamed</plasmid>
    </source>
</reference>